<dbReference type="AlphaFoldDB" id="A0A8J5X994"/>
<comment type="caution">
    <text evidence="2">Lacks conserved residue(s) required for the propagation of feature annotation.</text>
</comment>
<feature type="region of interest" description="Disordered" evidence="3">
    <location>
        <begin position="175"/>
        <end position="197"/>
    </location>
</feature>
<evidence type="ECO:0000256" key="2">
    <source>
        <dbReference type="PROSITE-ProRule" id="PRU01161"/>
    </source>
</evidence>
<gene>
    <name evidence="5" type="ORF">KFE25_012048</name>
</gene>
<dbReference type="InterPro" id="IPR033562">
    <property type="entry name" value="PLPL"/>
</dbReference>
<keyword evidence="6" id="KW-1185">Reference proteome</keyword>
<dbReference type="SUPFAM" id="SSF52151">
    <property type="entry name" value="FabD/lysophospholipase-like"/>
    <property type="match status" value="1"/>
</dbReference>
<dbReference type="InterPro" id="IPR016035">
    <property type="entry name" value="Acyl_Trfase/lysoPLipase"/>
</dbReference>
<dbReference type="Proteomes" id="UP000751190">
    <property type="component" value="Unassembled WGS sequence"/>
</dbReference>
<evidence type="ECO:0000256" key="3">
    <source>
        <dbReference type="SAM" id="MobiDB-lite"/>
    </source>
</evidence>
<keyword evidence="1" id="KW-0443">Lipid metabolism</keyword>
<comment type="caution">
    <text evidence="5">The sequence shown here is derived from an EMBL/GenBank/DDBJ whole genome shotgun (WGS) entry which is preliminary data.</text>
</comment>
<evidence type="ECO:0000313" key="5">
    <source>
        <dbReference type="EMBL" id="KAG8462228.1"/>
    </source>
</evidence>
<dbReference type="GO" id="GO:0004806">
    <property type="term" value="F:triacylglycerol lipase activity"/>
    <property type="evidence" value="ECO:0007669"/>
    <property type="project" value="TreeGrafter"/>
</dbReference>
<evidence type="ECO:0000313" key="6">
    <source>
        <dbReference type="Proteomes" id="UP000751190"/>
    </source>
</evidence>
<sequence length="342" mass="34751">MPPRLLLSLSGSGHLLCYQLGVVRALLHDAPKWGAHMVAFAGTSGGAIVAAAAALLPRETPSALDRFAEAAFRGGAFAQLAHELEPGCGSVRASSLADASGSLFLGATACETGEPATLCRFSNAEALLTCVLASAAIPRSVHPLDVLLAGGRPLRYPEHEGIFVPSSCAWAGDEADLDGAPPAADDDAPRRAHVGGGLSSALPRLPATALERLRISTVLTVSPAAGPRGASTLCEASLLPCARAASAPADARAAAARARGGLPTRFHVCPARDGSWARLPLPPLSLGGGLRCDWSAANARAAAVAVLGASPAALRDWFERGRDDAAELLVARGSPVDVLLSV</sequence>
<dbReference type="OMA" id="IGATECT"/>
<dbReference type="EMBL" id="JAGTXO010000021">
    <property type="protein sequence ID" value="KAG8462228.1"/>
    <property type="molecule type" value="Genomic_DNA"/>
</dbReference>
<accession>A0A8J5X994</accession>
<dbReference type="GO" id="GO:0055088">
    <property type="term" value="P:lipid homeostasis"/>
    <property type="evidence" value="ECO:0007669"/>
    <property type="project" value="TreeGrafter"/>
</dbReference>
<feature type="domain" description="PNPLA" evidence="4">
    <location>
        <begin position="7"/>
        <end position="162"/>
    </location>
</feature>
<reference evidence="5" key="1">
    <citation type="submission" date="2021-05" db="EMBL/GenBank/DDBJ databases">
        <title>The genome of the haptophyte Pavlova lutheri (Diacronema luteri, Pavlovales) - a model for lipid biosynthesis in eukaryotic algae.</title>
        <authorList>
            <person name="Hulatt C.J."/>
            <person name="Posewitz M.C."/>
        </authorList>
    </citation>
    <scope>NUCLEOTIDE SEQUENCE</scope>
    <source>
        <strain evidence="5">NIVA-4/92</strain>
    </source>
</reference>
<dbReference type="GO" id="GO:0019433">
    <property type="term" value="P:triglyceride catabolic process"/>
    <property type="evidence" value="ECO:0007669"/>
    <property type="project" value="TreeGrafter"/>
</dbReference>
<dbReference type="InterPro" id="IPR002641">
    <property type="entry name" value="PNPLA_dom"/>
</dbReference>
<dbReference type="GO" id="GO:0016020">
    <property type="term" value="C:membrane"/>
    <property type="evidence" value="ECO:0007669"/>
    <property type="project" value="TreeGrafter"/>
</dbReference>
<feature type="short sequence motif" description="GXSXG" evidence="2">
    <location>
        <begin position="42"/>
        <end position="46"/>
    </location>
</feature>
<dbReference type="PANTHER" id="PTHR12406">
    <property type="entry name" value="CALCIUM-INDEPENDENT PHOSPHOLIPASE A2 IPLA2 -RELATED"/>
    <property type="match status" value="1"/>
</dbReference>
<dbReference type="Gene3D" id="3.40.1090.10">
    <property type="entry name" value="Cytosolic phospholipase A2 catalytic domain"/>
    <property type="match status" value="1"/>
</dbReference>
<proteinExistence type="predicted"/>
<name>A0A8J5X994_DIALT</name>
<dbReference type="PANTHER" id="PTHR12406:SF7">
    <property type="entry name" value="PATATIN-LIKE PHOSPHOLIPASE DOMAIN-CONTAINING PROTEIN 4"/>
    <property type="match status" value="1"/>
</dbReference>
<evidence type="ECO:0000256" key="1">
    <source>
        <dbReference type="ARBA" id="ARBA00023098"/>
    </source>
</evidence>
<dbReference type="GO" id="GO:0005737">
    <property type="term" value="C:cytoplasm"/>
    <property type="evidence" value="ECO:0007669"/>
    <property type="project" value="TreeGrafter"/>
</dbReference>
<protein>
    <recommendedName>
        <fullName evidence="4">PNPLA domain-containing protein</fullName>
    </recommendedName>
</protein>
<dbReference type="OrthoDB" id="197155at2759"/>
<evidence type="ECO:0000259" key="4">
    <source>
        <dbReference type="PROSITE" id="PS51635"/>
    </source>
</evidence>
<dbReference type="PROSITE" id="PS51635">
    <property type="entry name" value="PNPLA"/>
    <property type="match status" value="1"/>
</dbReference>
<organism evidence="5 6">
    <name type="scientific">Diacronema lutheri</name>
    <name type="common">Unicellular marine alga</name>
    <name type="synonym">Monochrysis lutheri</name>
    <dbReference type="NCBI Taxonomy" id="2081491"/>
    <lineage>
        <taxon>Eukaryota</taxon>
        <taxon>Haptista</taxon>
        <taxon>Haptophyta</taxon>
        <taxon>Pavlovophyceae</taxon>
        <taxon>Pavlovales</taxon>
        <taxon>Pavlovaceae</taxon>
        <taxon>Diacronema</taxon>
    </lineage>
</organism>
<dbReference type="GO" id="GO:0005811">
    <property type="term" value="C:lipid droplet"/>
    <property type="evidence" value="ECO:0007669"/>
    <property type="project" value="TreeGrafter"/>
</dbReference>